<dbReference type="PROSITE" id="PS51293">
    <property type="entry name" value="SANT"/>
    <property type="match status" value="1"/>
</dbReference>
<keyword evidence="6" id="KW-1185">Reference proteome</keyword>
<feature type="compositionally biased region" description="Polar residues" evidence="1">
    <location>
        <begin position="15"/>
        <end position="35"/>
    </location>
</feature>
<evidence type="ECO:0000259" key="4">
    <source>
        <dbReference type="PROSITE" id="PS51294"/>
    </source>
</evidence>
<dbReference type="InterPro" id="IPR009057">
    <property type="entry name" value="Homeodomain-like_sf"/>
</dbReference>
<accession>A0A0A1U6Z0</accession>
<evidence type="ECO:0000313" key="5">
    <source>
        <dbReference type="EMBL" id="ELP90090.1"/>
    </source>
</evidence>
<dbReference type="GeneID" id="14889124"/>
<feature type="domain" description="Myb-like" evidence="2">
    <location>
        <begin position="111"/>
        <end position="161"/>
    </location>
</feature>
<dbReference type="GO" id="GO:0005634">
    <property type="term" value="C:nucleus"/>
    <property type="evidence" value="ECO:0007669"/>
    <property type="project" value="TreeGrafter"/>
</dbReference>
<dbReference type="SMART" id="SM00717">
    <property type="entry name" value="SANT"/>
    <property type="match status" value="2"/>
</dbReference>
<evidence type="ECO:0000313" key="6">
    <source>
        <dbReference type="Proteomes" id="UP000014680"/>
    </source>
</evidence>
<feature type="region of interest" description="Disordered" evidence="1">
    <location>
        <begin position="1"/>
        <end position="64"/>
    </location>
</feature>
<proteinExistence type="predicted"/>
<sequence length="204" mass="23306">MSDHSNENDNSSENAPLSPQENSIEKSPNNSTKNSKPIRPPQTEIKENAKTQKKEKKETKRKKIPKWTTDEDNLLLSSIKEFGLDNWAAVASNLPFRDHFDCKMRYYNHLDPTIDNKPFTIEEDVLVLKKIEVLGKKWIEISKCLPGKTPHAVHLRYKNHLKNLKGDDDSSSSTSGSDDDDHKPDEPIKQLVPDAIIPEPENRQ</sequence>
<dbReference type="PANTHER" id="PTHR45614:SF299">
    <property type="entry name" value="MYB-LIKE DNA-BINDING DOMAIN CONTAINING PROTEIN"/>
    <property type="match status" value="1"/>
</dbReference>
<evidence type="ECO:0000256" key="1">
    <source>
        <dbReference type="SAM" id="MobiDB-lite"/>
    </source>
</evidence>
<dbReference type="KEGG" id="eiv:EIN_405040"/>
<dbReference type="Pfam" id="PF13921">
    <property type="entry name" value="Myb_DNA-bind_6"/>
    <property type="match status" value="1"/>
</dbReference>
<dbReference type="EMBL" id="KB206537">
    <property type="protein sequence ID" value="ELP90090.1"/>
    <property type="molecule type" value="Genomic_DNA"/>
</dbReference>
<dbReference type="InterPro" id="IPR001005">
    <property type="entry name" value="SANT/Myb"/>
</dbReference>
<reference evidence="5 6" key="1">
    <citation type="submission" date="2012-10" db="EMBL/GenBank/DDBJ databases">
        <authorList>
            <person name="Zafar N."/>
            <person name="Inman J."/>
            <person name="Hall N."/>
            <person name="Lorenzi H."/>
            <person name="Caler E."/>
        </authorList>
    </citation>
    <scope>NUCLEOTIDE SEQUENCE [LARGE SCALE GENOMIC DNA]</scope>
    <source>
        <strain evidence="5 6">IP1</strain>
    </source>
</reference>
<dbReference type="GO" id="GO:0000978">
    <property type="term" value="F:RNA polymerase II cis-regulatory region sequence-specific DNA binding"/>
    <property type="evidence" value="ECO:0007669"/>
    <property type="project" value="TreeGrafter"/>
</dbReference>
<feature type="domain" description="SANT" evidence="3">
    <location>
        <begin position="65"/>
        <end position="116"/>
    </location>
</feature>
<dbReference type="Gene3D" id="1.10.10.60">
    <property type="entry name" value="Homeodomain-like"/>
    <property type="match status" value="2"/>
</dbReference>
<dbReference type="SUPFAM" id="SSF46689">
    <property type="entry name" value="Homeodomain-like"/>
    <property type="match status" value="1"/>
</dbReference>
<dbReference type="PANTHER" id="PTHR45614">
    <property type="entry name" value="MYB PROTEIN-RELATED"/>
    <property type="match status" value="1"/>
</dbReference>
<feature type="domain" description="Myb-like" evidence="2">
    <location>
        <begin position="66"/>
        <end position="110"/>
    </location>
</feature>
<dbReference type="OMA" id="RIEGRNP"/>
<dbReference type="VEuPathDB" id="AmoebaDB:EIN_405040"/>
<evidence type="ECO:0000259" key="3">
    <source>
        <dbReference type="PROSITE" id="PS51293"/>
    </source>
</evidence>
<feature type="region of interest" description="Disordered" evidence="1">
    <location>
        <begin position="164"/>
        <end position="204"/>
    </location>
</feature>
<dbReference type="InterPro" id="IPR017930">
    <property type="entry name" value="Myb_dom"/>
</dbReference>
<dbReference type="InterPro" id="IPR050560">
    <property type="entry name" value="MYB_TF"/>
</dbReference>
<dbReference type="PROSITE" id="PS51294">
    <property type="entry name" value="HTH_MYB"/>
    <property type="match status" value="1"/>
</dbReference>
<feature type="domain" description="HTH myb-type" evidence="4">
    <location>
        <begin position="111"/>
        <end position="165"/>
    </location>
</feature>
<dbReference type="AlphaFoldDB" id="A0A0A1U6Z0"/>
<organism evidence="5 6">
    <name type="scientific">Entamoeba invadens IP1</name>
    <dbReference type="NCBI Taxonomy" id="370355"/>
    <lineage>
        <taxon>Eukaryota</taxon>
        <taxon>Amoebozoa</taxon>
        <taxon>Evosea</taxon>
        <taxon>Archamoebae</taxon>
        <taxon>Mastigamoebida</taxon>
        <taxon>Entamoebidae</taxon>
        <taxon>Entamoeba</taxon>
    </lineage>
</organism>
<evidence type="ECO:0000259" key="2">
    <source>
        <dbReference type="PROSITE" id="PS50090"/>
    </source>
</evidence>
<dbReference type="OrthoDB" id="2143914at2759"/>
<dbReference type="Proteomes" id="UP000014680">
    <property type="component" value="Unassembled WGS sequence"/>
</dbReference>
<protein>
    <submittedName>
        <fullName evidence="5">Trichome differentiation protein GL1, putative</fullName>
    </submittedName>
</protein>
<gene>
    <name evidence="5" type="ORF">EIN_405040</name>
</gene>
<feature type="compositionally biased region" description="Basic and acidic residues" evidence="1">
    <location>
        <begin position="44"/>
        <end position="58"/>
    </location>
</feature>
<dbReference type="InterPro" id="IPR017884">
    <property type="entry name" value="SANT_dom"/>
</dbReference>
<dbReference type="RefSeq" id="XP_004256861.1">
    <property type="nucleotide sequence ID" value="XM_004256813.1"/>
</dbReference>
<name>A0A0A1U6Z0_ENTIV</name>
<dbReference type="PROSITE" id="PS50090">
    <property type="entry name" value="MYB_LIKE"/>
    <property type="match status" value="2"/>
</dbReference>
<dbReference type="GO" id="GO:0000981">
    <property type="term" value="F:DNA-binding transcription factor activity, RNA polymerase II-specific"/>
    <property type="evidence" value="ECO:0007669"/>
    <property type="project" value="TreeGrafter"/>
</dbReference>
<dbReference type="CDD" id="cd00167">
    <property type="entry name" value="SANT"/>
    <property type="match status" value="2"/>
</dbReference>